<dbReference type="InterPro" id="IPR001509">
    <property type="entry name" value="Epimerase_deHydtase"/>
</dbReference>
<dbReference type="GO" id="GO:0050577">
    <property type="term" value="F:GDP-L-fucose synthase activity"/>
    <property type="evidence" value="ECO:0007669"/>
    <property type="project" value="TreeGrafter"/>
</dbReference>
<dbReference type="Pfam" id="PF01370">
    <property type="entry name" value="Epimerase"/>
    <property type="match status" value="1"/>
</dbReference>
<reference evidence="2" key="1">
    <citation type="submission" date="2018-05" db="EMBL/GenBank/DDBJ databases">
        <authorList>
            <person name="Lanie J.A."/>
            <person name="Ng W.-L."/>
            <person name="Kazmierczak K.M."/>
            <person name="Andrzejewski T.M."/>
            <person name="Davidsen T.M."/>
            <person name="Wayne K.J."/>
            <person name="Tettelin H."/>
            <person name="Glass J.I."/>
            <person name="Rusch D."/>
            <person name="Podicherti R."/>
            <person name="Tsui H.-C.T."/>
            <person name="Winkler M.E."/>
        </authorList>
    </citation>
    <scope>NUCLEOTIDE SEQUENCE</scope>
</reference>
<feature type="non-terminal residue" evidence="2">
    <location>
        <position position="1"/>
    </location>
</feature>
<accession>A0A382P4G7</accession>
<evidence type="ECO:0000259" key="1">
    <source>
        <dbReference type="Pfam" id="PF01370"/>
    </source>
</evidence>
<dbReference type="EMBL" id="UINC01104813">
    <property type="protein sequence ID" value="SVC68253.1"/>
    <property type="molecule type" value="Genomic_DNA"/>
</dbReference>
<proteinExistence type="predicted"/>
<dbReference type="Gene3D" id="3.90.25.10">
    <property type="entry name" value="UDP-galactose 4-epimerase, domain 1"/>
    <property type="match status" value="1"/>
</dbReference>
<name>A0A382P4G7_9ZZZZ</name>
<feature type="domain" description="NAD-dependent epimerase/dehydratase" evidence="1">
    <location>
        <begin position="3"/>
        <end position="177"/>
    </location>
</feature>
<dbReference type="Gene3D" id="3.40.50.720">
    <property type="entry name" value="NAD(P)-binding Rossmann-like Domain"/>
    <property type="match status" value="1"/>
</dbReference>
<dbReference type="AlphaFoldDB" id="A0A382P4G7"/>
<dbReference type="SUPFAM" id="SSF51735">
    <property type="entry name" value="NAD(P)-binding Rossmann-fold domains"/>
    <property type="match status" value="1"/>
</dbReference>
<dbReference type="InterPro" id="IPR036291">
    <property type="entry name" value="NAD(P)-bd_dom_sf"/>
</dbReference>
<protein>
    <recommendedName>
        <fullName evidence="1">NAD-dependent epimerase/dehydratase domain-containing protein</fullName>
    </recommendedName>
</protein>
<organism evidence="2">
    <name type="scientific">marine metagenome</name>
    <dbReference type="NCBI Taxonomy" id="408172"/>
    <lineage>
        <taxon>unclassified sequences</taxon>
        <taxon>metagenomes</taxon>
        <taxon>ecological metagenomes</taxon>
    </lineage>
</organism>
<gene>
    <name evidence="2" type="ORF">METZ01_LOCUS321107</name>
</gene>
<sequence length="251" mass="27938">SKVGGIGYYQRHPAEVILENSLIDSNMLTAALGKNVKKYFYASSAHVYPNRLQQTPNARPIREEDAYPANPGLSYGWAKLLAEKQLEYVHEEKAPIGIAIARLIGIYGGNQDIGLETGSVIPVFSRRAFEFPKHGPFVIWGTGEETRSFCFIDDAINCMKRMVETLDTCPFIGPINVGKSDRIKIADLARLIIEVSGKNIEPEFDTSKNTLIWGQLCDCSRAEKELNGWRAETSIAQGLLRVYEDVARRAG</sequence>
<dbReference type="PANTHER" id="PTHR43238">
    <property type="entry name" value="GDP-L-FUCOSE SYNTHASE"/>
    <property type="match status" value="1"/>
</dbReference>
<evidence type="ECO:0000313" key="2">
    <source>
        <dbReference type="EMBL" id="SVC68253.1"/>
    </source>
</evidence>
<dbReference type="PANTHER" id="PTHR43238:SF1">
    <property type="entry name" value="GDP-L-FUCOSE SYNTHASE"/>
    <property type="match status" value="1"/>
</dbReference>